<feature type="non-terminal residue" evidence="2">
    <location>
        <position position="1"/>
    </location>
</feature>
<dbReference type="GO" id="GO:0016787">
    <property type="term" value="F:hydrolase activity"/>
    <property type="evidence" value="ECO:0007669"/>
    <property type="project" value="InterPro"/>
</dbReference>
<feature type="domain" description="Amidohydrolase-related" evidence="1">
    <location>
        <begin position="21"/>
        <end position="159"/>
    </location>
</feature>
<sequence length="161" mass="18848">EPNPIGRSVIKKKVKEFSDIYTNPANYNSIATQYPNLNICLAHFGGDSEWDKYLEHSWHPNEPEENKSWLSVILDLIQKHDNIYTDISSTLFQKDSYMDLLLVLLENKKIRERVLFGSDYYMMERIKSQEREMAIKIRSRLGSALFKQIAETNPKKYLGIS</sequence>
<name>A0A3B0UMM5_9ZZZZ</name>
<dbReference type="Pfam" id="PF04909">
    <property type="entry name" value="Amidohydro_2"/>
    <property type="match status" value="1"/>
</dbReference>
<proteinExistence type="predicted"/>
<dbReference type="Gene3D" id="3.20.20.140">
    <property type="entry name" value="Metal-dependent hydrolases"/>
    <property type="match status" value="1"/>
</dbReference>
<dbReference type="EMBL" id="UOES01000578">
    <property type="protein sequence ID" value="VAW29473.1"/>
    <property type="molecule type" value="Genomic_DNA"/>
</dbReference>
<accession>A0A3B0UMM5</accession>
<dbReference type="SUPFAM" id="SSF51556">
    <property type="entry name" value="Metallo-dependent hydrolases"/>
    <property type="match status" value="1"/>
</dbReference>
<protein>
    <recommendedName>
        <fullName evidence="1">Amidohydrolase-related domain-containing protein</fullName>
    </recommendedName>
</protein>
<evidence type="ECO:0000259" key="1">
    <source>
        <dbReference type="Pfam" id="PF04909"/>
    </source>
</evidence>
<reference evidence="2" key="1">
    <citation type="submission" date="2018-06" db="EMBL/GenBank/DDBJ databases">
        <authorList>
            <person name="Zhirakovskaya E."/>
        </authorList>
    </citation>
    <scope>NUCLEOTIDE SEQUENCE</scope>
</reference>
<organism evidence="2">
    <name type="scientific">hydrothermal vent metagenome</name>
    <dbReference type="NCBI Taxonomy" id="652676"/>
    <lineage>
        <taxon>unclassified sequences</taxon>
        <taxon>metagenomes</taxon>
        <taxon>ecological metagenomes</taxon>
    </lineage>
</organism>
<gene>
    <name evidence="2" type="ORF">MNBD_BACTEROID06-1477</name>
</gene>
<dbReference type="InterPro" id="IPR032466">
    <property type="entry name" value="Metal_Hydrolase"/>
</dbReference>
<dbReference type="InterPro" id="IPR006680">
    <property type="entry name" value="Amidohydro-rel"/>
</dbReference>
<dbReference type="AlphaFoldDB" id="A0A3B0UMM5"/>
<evidence type="ECO:0000313" key="2">
    <source>
        <dbReference type="EMBL" id="VAW29473.1"/>
    </source>
</evidence>